<evidence type="ECO:0000256" key="4">
    <source>
        <dbReference type="ARBA" id="ARBA00022989"/>
    </source>
</evidence>
<organism evidence="8 9">
    <name type="scientific">Cellulomonas triticagri</name>
    <dbReference type="NCBI Taxonomy" id="2483352"/>
    <lineage>
        <taxon>Bacteria</taxon>
        <taxon>Bacillati</taxon>
        <taxon>Actinomycetota</taxon>
        <taxon>Actinomycetes</taxon>
        <taxon>Micrococcales</taxon>
        <taxon>Cellulomonadaceae</taxon>
        <taxon>Cellulomonas</taxon>
    </lineage>
</organism>
<keyword evidence="2" id="KW-1003">Cell membrane</keyword>
<dbReference type="AlphaFoldDB" id="A0A3M2JN85"/>
<dbReference type="PANTHER" id="PTHR30250">
    <property type="entry name" value="PST FAMILY PREDICTED COLANIC ACID TRANSPORTER"/>
    <property type="match status" value="1"/>
</dbReference>
<feature type="region of interest" description="Disordered" evidence="6">
    <location>
        <begin position="1"/>
        <end position="32"/>
    </location>
</feature>
<evidence type="ECO:0000256" key="5">
    <source>
        <dbReference type="ARBA" id="ARBA00023136"/>
    </source>
</evidence>
<keyword evidence="4 7" id="KW-1133">Transmembrane helix</keyword>
<name>A0A3M2JN85_9CELL</name>
<sequence length="515" mass="52380">MPSRGCGRARRTCRARSAAPRATGPSRSAWRRRHDAVPPVAALGHPAGDRVSRHGLLYVLGAALQGLALLVATPFATRALGTGEYGRVAVALAVAQTLVSVLAAGFPQLVLRDWERGAEGRVDARVTVGLMVVGGIGIGVLGTVAVVVLWSAGVVADPVPALAVALGSGALTCIAACQAVLRADRRPLGFIVLATSSTLGAVLVGIGATWVAPTAGAYLSGYTAVLVLLGGASLVVSRPAWPWRERERTRRGLPPALALLPHGLAMVVLLSSDTILAGTFQGADGAGTYQPAIMLGNTVFTVATALFNAWGPAVYRQPAAVRWRWMGASAVLIAVVLAGGAVCLSVTTPWLVPLFVGPGFDHTTIETLVRVVVWMGVPYALYLGCSLVLIERGRTGTLATITVTTAVGFAGAGALAAAVVGLEGLAVVKVVAHTTLFAVTWVVASRLAPVPLRGWPGAVVAVVALVSIGTALSTGPQAGLGVLLAALPVLAVTALAQLRRVRRAGPADGSVTPAG</sequence>
<evidence type="ECO:0000256" key="6">
    <source>
        <dbReference type="SAM" id="MobiDB-lite"/>
    </source>
</evidence>
<feature type="transmembrane region" description="Helical" evidence="7">
    <location>
        <begin position="159"/>
        <end position="181"/>
    </location>
</feature>
<protein>
    <submittedName>
        <fullName evidence="8">Lipopolysaccharide biosynthesis protein</fullName>
    </submittedName>
</protein>
<dbReference type="GO" id="GO:0005886">
    <property type="term" value="C:plasma membrane"/>
    <property type="evidence" value="ECO:0007669"/>
    <property type="project" value="UniProtKB-SubCell"/>
</dbReference>
<accession>A0A3M2JN85</accession>
<evidence type="ECO:0000313" key="8">
    <source>
        <dbReference type="EMBL" id="RMI13280.1"/>
    </source>
</evidence>
<keyword evidence="9" id="KW-1185">Reference proteome</keyword>
<evidence type="ECO:0000256" key="7">
    <source>
        <dbReference type="SAM" id="Phobius"/>
    </source>
</evidence>
<evidence type="ECO:0000256" key="3">
    <source>
        <dbReference type="ARBA" id="ARBA00022692"/>
    </source>
</evidence>
<dbReference type="PANTHER" id="PTHR30250:SF11">
    <property type="entry name" value="O-ANTIGEN TRANSPORTER-RELATED"/>
    <property type="match status" value="1"/>
</dbReference>
<evidence type="ECO:0000256" key="2">
    <source>
        <dbReference type="ARBA" id="ARBA00022475"/>
    </source>
</evidence>
<comment type="subcellular location">
    <subcellularLocation>
        <location evidence="1">Cell membrane</location>
        <topology evidence="1">Multi-pass membrane protein</topology>
    </subcellularLocation>
</comment>
<feature type="transmembrane region" description="Helical" evidence="7">
    <location>
        <begin position="188"/>
        <end position="211"/>
    </location>
</feature>
<feature type="transmembrane region" description="Helical" evidence="7">
    <location>
        <begin position="128"/>
        <end position="153"/>
    </location>
</feature>
<feature type="transmembrane region" description="Helical" evidence="7">
    <location>
        <begin position="455"/>
        <end position="472"/>
    </location>
</feature>
<feature type="transmembrane region" description="Helical" evidence="7">
    <location>
        <begin position="426"/>
        <end position="443"/>
    </location>
</feature>
<feature type="transmembrane region" description="Helical" evidence="7">
    <location>
        <begin position="217"/>
        <end position="236"/>
    </location>
</feature>
<feature type="transmembrane region" description="Helical" evidence="7">
    <location>
        <begin position="327"/>
        <end position="351"/>
    </location>
</feature>
<comment type="caution">
    <text evidence="8">The sequence shown here is derived from an EMBL/GenBank/DDBJ whole genome shotgun (WGS) entry which is preliminary data.</text>
</comment>
<keyword evidence="5 7" id="KW-0472">Membrane</keyword>
<feature type="transmembrane region" description="Helical" evidence="7">
    <location>
        <begin position="397"/>
        <end position="420"/>
    </location>
</feature>
<feature type="transmembrane region" description="Helical" evidence="7">
    <location>
        <begin position="88"/>
        <end position="107"/>
    </location>
</feature>
<dbReference type="Proteomes" id="UP000269289">
    <property type="component" value="Unassembled WGS sequence"/>
</dbReference>
<evidence type="ECO:0000313" key="9">
    <source>
        <dbReference type="Proteomes" id="UP000269289"/>
    </source>
</evidence>
<dbReference type="Pfam" id="PF01943">
    <property type="entry name" value="Polysacc_synt"/>
    <property type="match status" value="1"/>
</dbReference>
<keyword evidence="3 7" id="KW-0812">Transmembrane</keyword>
<feature type="transmembrane region" description="Helical" evidence="7">
    <location>
        <begin position="371"/>
        <end position="390"/>
    </location>
</feature>
<proteinExistence type="predicted"/>
<dbReference type="EMBL" id="RFFI01000018">
    <property type="protein sequence ID" value="RMI13280.1"/>
    <property type="molecule type" value="Genomic_DNA"/>
</dbReference>
<reference evidence="8 9" key="1">
    <citation type="submission" date="2018-10" db="EMBL/GenBank/DDBJ databases">
        <title>Isolation, diversity and antifungal activity of actinobacteria from wheat.</title>
        <authorList>
            <person name="Han C."/>
        </authorList>
    </citation>
    <scope>NUCLEOTIDE SEQUENCE [LARGE SCALE GENOMIC DNA]</scope>
    <source>
        <strain evidence="8 9">NEAU-YY56</strain>
    </source>
</reference>
<feature type="transmembrane region" description="Helical" evidence="7">
    <location>
        <begin position="257"/>
        <end position="280"/>
    </location>
</feature>
<feature type="transmembrane region" description="Helical" evidence="7">
    <location>
        <begin position="478"/>
        <end position="496"/>
    </location>
</feature>
<evidence type="ECO:0000256" key="1">
    <source>
        <dbReference type="ARBA" id="ARBA00004651"/>
    </source>
</evidence>
<feature type="transmembrane region" description="Helical" evidence="7">
    <location>
        <begin position="292"/>
        <end position="315"/>
    </location>
</feature>
<dbReference type="InterPro" id="IPR002797">
    <property type="entry name" value="Polysacc_synth"/>
</dbReference>
<feature type="transmembrane region" description="Helical" evidence="7">
    <location>
        <begin position="55"/>
        <end position="76"/>
    </location>
</feature>
<dbReference type="InterPro" id="IPR050833">
    <property type="entry name" value="Poly_Biosynth_Transport"/>
</dbReference>
<gene>
    <name evidence="8" type="ORF">EBM89_05115</name>
</gene>